<proteinExistence type="predicted"/>
<evidence type="ECO:0000313" key="1">
    <source>
        <dbReference type="EMBL" id="ABX61572.1"/>
    </source>
</evidence>
<dbReference type="EMBL" id="CP000872">
    <property type="protein sequence ID" value="ABX61572.1"/>
    <property type="molecule type" value="Genomic_DNA"/>
</dbReference>
<name>A9M908_BRUC2</name>
<dbReference type="AlphaFoldDB" id="A9M908"/>
<organism evidence="1 2">
    <name type="scientific">Brucella canis (strain ATCC 23365 / NCTC 10854 / RM-666)</name>
    <dbReference type="NCBI Taxonomy" id="483179"/>
    <lineage>
        <taxon>Bacteria</taxon>
        <taxon>Pseudomonadati</taxon>
        <taxon>Pseudomonadota</taxon>
        <taxon>Alphaproteobacteria</taxon>
        <taxon>Hyphomicrobiales</taxon>
        <taxon>Brucellaceae</taxon>
        <taxon>Brucella/Ochrobactrum group</taxon>
        <taxon>Brucella</taxon>
    </lineage>
</organism>
<dbReference type="HOGENOM" id="CLU_193555_0_0_5"/>
<keyword evidence="2" id="KW-1185">Reference proteome</keyword>
<dbReference type="Proteomes" id="UP000001385">
    <property type="component" value="Chromosome I"/>
</dbReference>
<gene>
    <name evidence="1" type="ordered locus">BCAN_A0492</name>
</gene>
<protein>
    <submittedName>
        <fullName evidence="1">Uncharacterized protein</fullName>
    </submittedName>
</protein>
<dbReference type="KEGG" id="bcs:BCAN_A0492"/>
<sequence length="83" mass="9825">MFQMQNCFALLAGNANLSWSHCPTQNRFALLARNANLSWSHYPTQNRFALLLEMLYTTAKCVARWRFPVFCRREQPIHWGCFK</sequence>
<accession>A9M908</accession>
<reference evidence="1 2" key="1">
    <citation type="submission" date="2007-10" db="EMBL/GenBank/DDBJ databases">
        <title>Brucella canis ATCC 23365 whole genome shotgun sequencing project.</title>
        <authorList>
            <person name="Setubal J.C."/>
            <person name="Bowns C."/>
            <person name="Boyle S."/>
            <person name="Crasta O.R."/>
            <person name="Czar M.J."/>
            <person name="Dharmanolla C."/>
            <person name="Gillespie J.J."/>
            <person name="Kenyon R.W."/>
            <person name="Lu J."/>
            <person name="Mane S."/>
            <person name="Mohapatra S."/>
            <person name="Nagrani S."/>
            <person name="Purkayastha A."/>
            <person name="Rajasimha H.K."/>
            <person name="Shallom J.M."/>
            <person name="Shallom S."/>
            <person name="Shukla M."/>
            <person name="Snyder E.E."/>
            <person name="Sobral B.W."/>
            <person name="Wattam A.R."/>
            <person name="Will R."/>
            <person name="Williams K."/>
            <person name="Yoo H."/>
            <person name="Bruce D."/>
            <person name="Detter C."/>
            <person name="Munk C."/>
            <person name="Brettin T.S."/>
        </authorList>
    </citation>
    <scope>NUCLEOTIDE SEQUENCE [LARGE SCALE GENOMIC DNA]</scope>
    <source>
        <strain evidence="2">ATCC 23365 / NCTC 10854 / RM-666</strain>
    </source>
</reference>
<evidence type="ECO:0000313" key="2">
    <source>
        <dbReference type="Proteomes" id="UP000001385"/>
    </source>
</evidence>